<comment type="subcellular location">
    <subcellularLocation>
        <location evidence="1">Membrane</location>
        <topology evidence="1">Multi-pass membrane protein</topology>
    </subcellularLocation>
</comment>
<dbReference type="InterPro" id="IPR036259">
    <property type="entry name" value="MFS_trans_sf"/>
</dbReference>
<keyword evidence="2 5" id="KW-0812">Transmembrane</keyword>
<feature type="transmembrane region" description="Helical" evidence="5">
    <location>
        <begin position="92"/>
        <end position="112"/>
    </location>
</feature>
<reference evidence="6" key="2">
    <citation type="submission" date="2021-02" db="EMBL/GenBank/DDBJ databases">
        <title>Aspergillus puulaauensis MK2 genome sequence.</title>
        <authorList>
            <person name="Futagami T."/>
            <person name="Mori K."/>
            <person name="Kadooka C."/>
            <person name="Tanaka T."/>
        </authorList>
    </citation>
    <scope>NUCLEOTIDE SEQUENCE</scope>
    <source>
        <strain evidence="6">MK2</strain>
    </source>
</reference>
<sequence length="466" mass="51227">MGNIMTNTVPQGHKIGRFTVPAYRTPLMQVIMIAMVCFLVVGMFNALASLGGAGQLTADLSNKANTILYAVFAAMALVSGSLYNYFGPRITLAAGGVGYALYSASFWCYNHTSNEGFVLFSGAACGVSAAFLWTAEGAMLMSYPKEDQKGRYISLFWTIWSMGAVVGSIIPTAQNWSNNSAGRVNDGTYIAIFVLMLGGSVLALCLVHPNKIVRDDGTKVYVARHASLGTELKNVVRAVQVEPWILLFFPYSFAGLWYIVYQSNDYNAYFFNVRTRSFNSVWYNVGQMLAAGLLGLLLDIKCFKRRTRAFVGWAIMFIGANAVLVAGIFPLQESSRDHPVSKVLDVTETKAAPYIALYFFYGCLDGAWQCYAYWIMGTLSNDPLVLSMYGAFYKVFGAAGSAIVASLDYRRTSYVAMFGSYWGLTAGSLIVLLPLVVKRVTNTSMKVETVEPVKVVENRDEDVEMR</sequence>
<feature type="transmembrane region" description="Helical" evidence="5">
    <location>
        <begin position="351"/>
        <end position="374"/>
    </location>
</feature>
<evidence type="ECO:0000256" key="3">
    <source>
        <dbReference type="ARBA" id="ARBA00022989"/>
    </source>
</evidence>
<protein>
    <recommendedName>
        <fullName evidence="8">MFS general substrate transporter</fullName>
    </recommendedName>
</protein>
<name>A0A7R8APQ5_9EURO</name>
<dbReference type="GeneID" id="64975093"/>
<feature type="transmembrane region" description="Helical" evidence="5">
    <location>
        <begin position="118"/>
        <end position="140"/>
    </location>
</feature>
<feature type="transmembrane region" description="Helical" evidence="5">
    <location>
        <begin position="243"/>
        <end position="261"/>
    </location>
</feature>
<keyword evidence="3 5" id="KW-1133">Transmembrane helix</keyword>
<keyword evidence="7" id="KW-1185">Reference proteome</keyword>
<dbReference type="AlphaFoldDB" id="A0A7R8APQ5"/>
<evidence type="ECO:0000256" key="4">
    <source>
        <dbReference type="ARBA" id="ARBA00023136"/>
    </source>
</evidence>
<feature type="transmembrane region" description="Helical" evidence="5">
    <location>
        <begin position="152"/>
        <end position="170"/>
    </location>
</feature>
<proteinExistence type="predicted"/>
<feature type="transmembrane region" description="Helical" evidence="5">
    <location>
        <begin position="281"/>
        <end position="298"/>
    </location>
</feature>
<gene>
    <name evidence="6" type="ORF">APUU_41532S</name>
</gene>
<feature type="transmembrane region" description="Helical" evidence="5">
    <location>
        <begin position="27"/>
        <end position="47"/>
    </location>
</feature>
<dbReference type="OrthoDB" id="196103at2759"/>
<dbReference type="RefSeq" id="XP_041557282.1">
    <property type="nucleotide sequence ID" value="XM_041704725.1"/>
</dbReference>
<evidence type="ECO:0000313" key="7">
    <source>
        <dbReference type="Proteomes" id="UP000654913"/>
    </source>
</evidence>
<feature type="transmembrane region" description="Helical" evidence="5">
    <location>
        <begin position="386"/>
        <end position="407"/>
    </location>
</feature>
<dbReference type="KEGG" id="apuu:APUU_41532S"/>
<feature type="transmembrane region" description="Helical" evidence="5">
    <location>
        <begin position="413"/>
        <end position="437"/>
    </location>
</feature>
<dbReference type="Proteomes" id="UP000654913">
    <property type="component" value="Chromosome 4"/>
</dbReference>
<dbReference type="Gene3D" id="1.20.1250.20">
    <property type="entry name" value="MFS general substrate transporter like domains"/>
    <property type="match status" value="1"/>
</dbReference>
<dbReference type="PANTHER" id="PTHR23294:SF59">
    <property type="entry name" value="UNC93-LIKE PROTEIN C922.05C"/>
    <property type="match status" value="1"/>
</dbReference>
<keyword evidence="4 5" id="KW-0472">Membrane</keyword>
<dbReference type="EMBL" id="AP024446">
    <property type="protein sequence ID" value="BCS25088.1"/>
    <property type="molecule type" value="Genomic_DNA"/>
</dbReference>
<accession>A0A7R8APQ5</accession>
<feature type="transmembrane region" description="Helical" evidence="5">
    <location>
        <begin position="67"/>
        <end position="85"/>
    </location>
</feature>
<evidence type="ECO:0008006" key="8">
    <source>
        <dbReference type="Google" id="ProtNLM"/>
    </source>
</evidence>
<dbReference type="Pfam" id="PF05978">
    <property type="entry name" value="UNC-93"/>
    <property type="match status" value="1"/>
</dbReference>
<organism evidence="6 7">
    <name type="scientific">Aspergillus puulaauensis</name>
    <dbReference type="NCBI Taxonomy" id="1220207"/>
    <lineage>
        <taxon>Eukaryota</taxon>
        <taxon>Fungi</taxon>
        <taxon>Dikarya</taxon>
        <taxon>Ascomycota</taxon>
        <taxon>Pezizomycotina</taxon>
        <taxon>Eurotiomycetes</taxon>
        <taxon>Eurotiomycetidae</taxon>
        <taxon>Eurotiales</taxon>
        <taxon>Aspergillaceae</taxon>
        <taxon>Aspergillus</taxon>
    </lineage>
</organism>
<evidence type="ECO:0000256" key="1">
    <source>
        <dbReference type="ARBA" id="ARBA00004141"/>
    </source>
</evidence>
<evidence type="ECO:0000313" key="6">
    <source>
        <dbReference type="EMBL" id="BCS25088.1"/>
    </source>
</evidence>
<evidence type="ECO:0000256" key="5">
    <source>
        <dbReference type="SAM" id="Phobius"/>
    </source>
</evidence>
<dbReference type="SUPFAM" id="SSF103473">
    <property type="entry name" value="MFS general substrate transporter"/>
    <property type="match status" value="1"/>
</dbReference>
<dbReference type="InterPro" id="IPR010291">
    <property type="entry name" value="Ion_channel_UNC-93"/>
</dbReference>
<reference evidence="6" key="1">
    <citation type="submission" date="2021-01" db="EMBL/GenBank/DDBJ databases">
        <authorList>
            <consortium name="Aspergillus puulaauensis MK2 genome sequencing consortium"/>
            <person name="Kazuki M."/>
            <person name="Futagami T."/>
        </authorList>
    </citation>
    <scope>NUCLEOTIDE SEQUENCE</scope>
    <source>
        <strain evidence="6">MK2</strain>
    </source>
</reference>
<feature type="transmembrane region" description="Helical" evidence="5">
    <location>
        <begin position="190"/>
        <end position="207"/>
    </location>
</feature>
<dbReference type="PANTHER" id="PTHR23294">
    <property type="entry name" value="ET TRANSLATION PRODUCT-RELATED"/>
    <property type="match status" value="1"/>
</dbReference>
<feature type="transmembrane region" description="Helical" evidence="5">
    <location>
        <begin position="310"/>
        <end position="331"/>
    </location>
</feature>
<dbReference type="InterPro" id="IPR051617">
    <property type="entry name" value="UNC-93-like_regulator"/>
</dbReference>
<dbReference type="GO" id="GO:0016020">
    <property type="term" value="C:membrane"/>
    <property type="evidence" value="ECO:0007669"/>
    <property type="project" value="UniProtKB-SubCell"/>
</dbReference>
<evidence type="ECO:0000256" key="2">
    <source>
        <dbReference type="ARBA" id="ARBA00022692"/>
    </source>
</evidence>